<keyword evidence="2" id="KW-0378">Hydrolase</keyword>
<evidence type="ECO:0000256" key="4">
    <source>
        <dbReference type="SAM" id="SignalP"/>
    </source>
</evidence>
<comment type="similarity">
    <text evidence="1">Belongs to the 'GDSL' lipolytic enzyme family.</text>
</comment>
<feature type="chain" id="PRO_5035890616" description="GDSL esterase/lipase" evidence="4">
    <location>
        <begin position="30"/>
        <end position="340"/>
    </location>
</feature>
<dbReference type="Pfam" id="PF00657">
    <property type="entry name" value="Lipase_GDSL"/>
    <property type="match status" value="1"/>
</dbReference>
<dbReference type="Gene3D" id="3.40.50.1110">
    <property type="entry name" value="SGNH hydrolase"/>
    <property type="match status" value="1"/>
</dbReference>
<dbReference type="GO" id="GO:0016788">
    <property type="term" value="F:hydrolase activity, acting on ester bonds"/>
    <property type="evidence" value="ECO:0007669"/>
    <property type="project" value="InterPro"/>
</dbReference>
<dbReference type="EMBL" id="CM026429">
    <property type="protein sequence ID" value="KAG0564756.1"/>
    <property type="molecule type" value="Genomic_DNA"/>
</dbReference>
<evidence type="ECO:0000256" key="3">
    <source>
        <dbReference type="ARBA" id="ARBA00023098"/>
    </source>
</evidence>
<dbReference type="Proteomes" id="UP000822688">
    <property type="component" value="Chromosome 8"/>
</dbReference>
<proteinExistence type="inferred from homology"/>
<organism evidence="5 6">
    <name type="scientific">Ceratodon purpureus</name>
    <name type="common">Fire moss</name>
    <name type="synonym">Dicranum purpureum</name>
    <dbReference type="NCBI Taxonomy" id="3225"/>
    <lineage>
        <taxon>Eukaryota</taxon>
        <taxon>Viridiplantae</taxon>
        <taxon>Streptophyta</taxon>
        <taxon>Embryophyta</taxon>
        <taxon>Bryophyta</taxon>
        <taxon>Bryophytina</taxon>
        <taxon>Bryopsida</taxon>
        <taxon>Dicranidae</taxon>
        <taxon>Pseudoditrichales</taxon>
        <taxon>Ditrichaceae</taxon>
        <taxon>Ceratodon</taxon>
    </lineage>
</organism>
<dbReference type="AlphaFoldDB" id="A0A8T0GYL5"/>
<feature type="signal peptide" evidence="4">
    <location>
        <begin position="1"/>
        <end position="29"/>
    </location>
</feature>
<keyword evidence="6" id="KW-1185">Reference proteome</keyword>
<accession>A0A8T0GYL5</accession>
<dbReference type="PANTHER" id="PTHR46020:SF4">
    <property type="entry name" value="OS04G0650200 PROTEIN"/>
    <property type="match status" value="1"/>
</dbReference>
<reference evidence="5" key="1">
    <citation type="submission" date="2020-06" db="EMBL/GenBank/DDBJ databases">
        <title>WGS assembly of Ceratodon purpureus strain R40.</title>
        <authorList>
            <person name="Carey S.B."/>
            <person name="Jenkins J."/>
            <person name="Shu S."/>
            <person name="Lovell J.T."/>
            <person name="Sreedasyam A."/>
            <person name="Maumus F."/>
            <person name="Tiley G.P."/>
            <person name="Fernandez-Pozo N."/>
            <person name="Barry K."/>
            <person name="Chen C."/>
            <person name="Wang M."/>
            <person name="Lipzen A."/>
            <person name="Daum C."/>
            <person name="Saski C.A."/>
            <person name="Payton A.C."/>
            <person name="Mcbreen J.C."/>
            <person name="Conrad R.E."/>
            <person name="Kollar L.M."/>
            <person name="Olsson S."/>
            <person name="Huttunen S."/>
            <person name="Landis J.B."/>
            <person name="Wickett N.J."/>
            <person name="Johnson M.G."/>
            <person name="Rensing S.A."/>
            <person name="Grimwood J."/>
            <person name="Schmutz J."/>
            <person name="Mcdaniel S.F."/>
        </authorList>
    </citation>
    <scope>NUCLEOTIDE SEQUENCE</scope>
    <source>
        <strain evidence="5">R40</strain>
    </source>
</reference>
<dbReference type="InterPro" id="IPR001087">
    <property type="entry name" value="GDSL"/>
</dbReference>
<dbReference type="PANTHER" id="PTHR46020">
    <property type="entry name" value="OSJNBB0059K02.9 PROTEIN"/>
    <property type="match status" value="1"/>
</dbReference>
<dbReference type="InterPro" id="IPR036514">
    <property type="entry name" value="SGNH_hydro_sf"/>
</dbReference>
<gene>
    <name evidence="5" type="ORF">KC19_8G137200</name>
</gene>
<sequence>MLHRMRLLPVLAICSIFFHCVTNIGGVDGAKGLYVFGDSYTDTGENMHAPYGMTWPGVIGMGNRSSDGRNEVDYLATLFEVPSPTPWEHLDANNTNNGGVNFGVGGAGVTYALGYRPLAVQVDVFEKLVNEGLWTKEHLKHSVALVSIGINDYTTFNVNGTAEKVPALTTTVVDGIALNVFRIRMLGIRHIMVASLVPQTCMPYNTYWANNSTACIVNYMISNETVQHNELLENRMRLLNNAIPESSIIIINMTKAFEELFHNGEKYGFEDPYKQCCMGACGDTNTSLWTVCKDPTKSIIFDSIHPSQAGWKAAVDLYTNVSGYTVLGPKLSTWKSDHNL</sequence>
<dbReference type="SUPFAM" id="SSF52266">
    <property type="entry name" value="SGNH hydrolase"/>
    <property type="match status" value="1"/>
</dbReference>
<dbReference type="GO" id="GO:0006629">
    <property type="term" value="P:lipid metabolic process"/>
    <property type="evidence" value="ECO:0007669"/>
    <property type="project" value="UniProtKB-KW"/>
</dbReference>
<evidence type="ECO:0008006" key="7">
    <source>
        <dbReference type="Google" id="ProtNLM"/>
    </source>
</evidence>
<evidence type="ECO:0000256" key="2">
    <source>
        <dbReference type="ARBA" id="ARBA00022801"/>
    </source>
</evidence>
<name>A0A8T0GYL5_CERPU</name>
<evidence type="ECO:0000256" key="1">
    <source>
        <dbReference type="ARBA" id="ARBA00008668"/>
    </source>
</evidence>
<protein>
    <recommendedName>
        <fullName evidence="7">GDSL esterase/lipase</fullName>
    </recommendedName>
</protein>
<evidence type="ECO:0000313" key="6">
    <source>
        <dbReference type="Proteomes" id="UP000822688"/>
    </source>
</evidence>
<evidence type="ECO:0000313" key="5">
    <source>
        <dbReference type="EMBL" id="KAG0564756.1"/>
    </source>
</evidence>
<keyword evidence="4" id="KW-0732">Signal</keyword>
<comment type="caution">
    <text evidence="5">The sequence shown here is derived from an EMBL/GenBank/DDBJ whole genome shotgun (WGS) entry which is preliminary data.</text>
</comment>
<keyword evidence="3" id="KW-0443">Lipid metabolism</keyword>